<dbReference type="NCBIfam" id="TIGR03860">
    <property type="entry name" value="FMN_nitrolo"/>
    <property type="match status" value="1"/>
</dbReference>
<dbReference type="PIRSF" id="PIRSF000337">
    <property type="entry name" value="NTA_MOA"/>
    <property type="match status" value="1"/>
</dbReference>
<dbReference type="InterPro" id="IPR036661">
    <property type="entry name" value="Luciferase-like_sf"/>
</dbReference>
<feature type="domain" description="Luciferase-like" evidence="7">
    <location>
        <begin position="40"/>
        <end position="406"/>
    </location>
</feature>
<keyword evidence="2" id="KW-0288">FMN</keyword>
<name>A0AAQ3M5H8_9PEZI</name>
<dbReference type="EMBL" id="CP138585">
    <property type="protein sequence ID" value="WPH01675.1"/>
    <property type="molecule type" value="Genomic_DNA"/>
</dbReference>
<dbReference type="GO" id="GO:0004497">
    <property type="term" value="F:monooxygenase activity"/>
    <property type="evidence" value="ECO:0007669"/>
    <property type="project" value="UniProtKB-KW"/>
</dbReference>
<reference evidence="8 9" key="1">
    <citation type="submission" date="2023-11" db="EMBL/GenBank/DDBJ databases">
        <title>An acidophilic fungus is an integral part of prey digestion in a carnivorous sundew plant.</title>
        <authorList>
            <person name="Tsai I.J."/>
        </authorList>
    </citation>
    <scope>NUCLEOTIDE SEQUENCE [LARGE SCALE GENOMIC DNA]</scope>
    <source>
        <strain evidence="8">169a</strain>
    </source>
</reference>
<dbReference type="InterPro" id="IPR051260">
    <property type="entry name" value="Diverse_substr_monoxygenases"/>
</dbReference>
<dbReference type="Gene3D" id="3.20.20.30">
    <property type="entry name" value="Luciferase-like domain"/>
    <property type="match status" value="1"/>
</dbReference>
<sequence>MPGVEKPTVNGTQTKKRLILNAFVETCAGHQSPGLWRHPDDRSSDFNQLSHWTDLARKLEAGRFQGMFIADVLGGYDVYRDSLSPSIQAGAQWPVNEPLAMISAMAAVTSSLGFGVTVSASYEQPYHLARRLSTLDHLTEGRVGWNVVTGYLDSAARNLTNGQQQALHDERYALCEEFMDVVYKLWNSSWRSDAVKTNRHTGVYTDPALVREINHKGKYFQVPGPHICQPSPQRTPVIMQAGTSRAGKAFAAQHAEAIFVSSHAPSTVLKSVQEIRDQANALGRNGADIKVLAKFCPILGRTHEEAEAKYASYIQYGDFEGALALFGGWTGVDLAPYGDDEELRYFDSNAIQSYIEGLIKVAPDMFGGKWTKRTLAEHIMVGGLGATTVGTATEVADEMERWVREGDVDGFNIAYALMPQTFDDVIELLIPELQRRGIFWHDFAVPGGTYRENLFEAPGQREPFPDHPAAKMIWRAPSDLAKTNGVDGGGVQVVNGDKSSSSQSKHDSRDEEFEEQFDPISMQFG</sequence>
<dbReference type="GO" id="GO:0016705">
    <property type="term" value="F:oxidoreductase activity, acting on paired donors, with incorporation or reduction of molecular oxygen"/>
    <property type="evidence" value="ECO:0007669"/>
    <property type="project" value="InterPro"/>
</dbReference>
<keyword evidence="4" id="KW-0503">Monooxygenase</keyword>
<dbReference type="PANTHER" id="PTHR30011">
    <property type="entry name" value="ALKANESULFONATE MONOOXYGENASE-RELATED"/>
    <property type="match status" value="1"/>
</dbReference>
<evidence type="ECO:0000259" key="7">
    <source>
        <dbReference type="Pfam" id="PF00296"/>
    </source>
</evidence>
<evidence type="ECO:0000256" key="2">
    <source>
        <dbReference type="ARBA" id="ARBA00022643"/>
    </source>
</evidence>
<dbReference type="SUPFAM" id="SSF51679">
    <property type="entry name" value="Bacterial luciferase-like"/>
    <property type="match status" value="1"/>
</dbReference>
<keyword evidence="3" id="KW-0560">Oxidoreductase</keyword>
<evidence type="ECO:0000256" key="3">
    <source>
        <dbReference type="ARBA" id="ARBA00023002"/>
    </source>
</evidence>
<proteinExistence type="inferred from homology"/>
<dbReference type="Proteomes" id="UP001303373">
    <property type="component" value="Chromosome 6"/>
</dbReference>
<evidence type="ECO:0000256" key="4">
    <source>
        <dbReference type="ARBA" id="ARBA00023033"/>
    </source>
</evidence>
<evidence type="ECO:0000313" key="9">
    <source>
        <dbReference type="Proteomes" id="UP001303373"/>
    </source>
</evidence>
<evidence type="ECO:0000313" key="8">
    <source>
        <dbReference type="EMBL" id="WPH01675.1"/>
    </source>
</evidence>
<accession>A0AAQ3M5H8</accession>
<feature type="compositionally biased region" description="Low complexity" evidence="6">
    <location>
        <begin position="492"/>
        <end position="503"/>
    </location>
</feature>
<comment type="similarity">
    <text evidence="5">Belongs to the NtaA/SnaA/DszA monooxygenase family.</text>
</comment>
<dbReference type="PANTHER" id="PTHR30011:SF16">
    <property type="entry name" value="C2H2 FINGER DOMAIN TRANSCRIPTION FACTOR (EUROFUNG)-RELATED"/>
    <property type="match status" value="1"/>
</dbReference>
<dbReference type="InterPro" id="IPR016215">
    <property type="entry name" value="NTA_MOA"/>
</dbReference>
<evidence type="ECO:0000256" key="1">
    <source>
        <dbReference type="ARBA" id="ARBA00022630"/>
    </source>
</evidence>
<gene>
    <name evidence="8" type="ORF">R9X50_00452600</name>
</gene>
<organism evidence="8 9">
    <name type="scientific">Acrodontium crateriforme</name>
    <dbReference type="NCBI Taxonomy" id="150365"/>
    <lineage>
        <taxon>Eukaryota</taxon>
        <taxon>Fungi</taxon>
        <taxon>Dikarya</taxon>
        <taxon>Ascomycota</taxon>
        <taxon>Pezizomycotina</taxon>
        <taxon>Dothideomycetes</taxon>
        <taxon>Dothideomycetidae</taxon>
        <taxon>Mycosphaerellales</taxon>
        <taxon>Teratosphaeriaceae</taxon>
        <taxon>Acrodontium</taxon>
    </lineage>
</organism>
<feature type="region of interest" description="Disordered" evidence="6">
    <location>
        <begin position="484"/>
        <end position="525"/>
    </location>
</feature>
<dbReference type="Pfam" id="PF00296">
    <property type="entry name" value="Bac_luciferase"/>
    <property type="match status" value="1"/>
</dbReference>
<dbReference type="AlphaFoldDB" id="A0AAQ3M5H8"/>
<evidence type="ECO:0000256" key="6">
    <source>
        <dbReference type="SAM" id="MobiDB-lite"/>
    </source>
</evidence>
<keyword evidence="9" id="KW-1185">Reference proteome</keyword>
<evidence type="ECO:0000256" key="5">
    <source>
        <dbReference type="ARBA" id="ARBA00033748"/>
    </source>
</evidence>
<dbReference type="InterPro" id="IPR011251">
    <property type="entry name" value="Luciferase-like_dom"/>
</dbReference>
<protein>
    <recommendedName>
        <fullName evidence="7">Luciferase-like domain-containing protein</fullName>
    </recommendedName>
</protein>
<keyword evidence="1" id="KW-0285">Flavoprotein</keyword>